<protein>
    <recommendedName>
        <fullName evidence="4">WD repeat-containing protein 74</fullName>
    </recommendedName>
</protein>
<reference evidence="2" key="1">
    <citation type="submission" date="2020-05" db="UniProtKB">
        <authorList>
            <consortium name="EnsemblMetazoa"/>
        </authorList>
    </citation>
    <scope>IDENTIFICATION</scope>
    <source>
        <strain evidence="2">TTRI</strain>
    </source>
</reference>
<dbReference type="GO" id="GO:0005730">
    <property type="term" value="C:nucleolus"/>
    <property type="evidence" value="ECO:0007669"/>
    <property type="project" value="InterPro"/>
</dbReference>
<proteinExistence type="predicted"/>
<name>A0A1A9V1S9_GLOAU</name>
<dbReference type="Pfam" id="PF00400">
    <property type="entry name" value="WD40"/>
    <property type="match status" value="1"/>
</dbReference>
<evidence type="ECO:0000313" key="2">
    <source>
        <dbReference type="EnsemblMetazoa" id="GAUT023061-PA"/>
    </source>
</evidence>
<dbReference type="Proteomes" id="UP000078200">
    <property type="component" value="Unassembled WGS sequence"/>
</dbReference>
<dbReference type="InterPro" id="IPR011047">
    <property type="entry name" value="Quinoprotein_ADH-like_sf"/>
</dbReference>
<feature type="region of interest" description="Disordered" evidence="1">
    <location>
        <begin position="382"/>
        <end position="409"/>
    </location>
</feature>
<accession>A0A1A9V1S9</accession>
<dbReference type="VEuPathDB" id="VectorBase:GAUT023061"/>
<dbReference type="GO" id="GO:0030687">
    <property type="term" value="C:preribosome, large subunit precursor"/>
    <property type="evidence" value="ECO:0007669"/>
    <property type="project" value="TreeGrafter"/>
</dbReference>
<dbReference type="AlphaFoldDB" id="A0A1A9V1S9"/>
<dbReference type="InterPro" id="IPR015943">
    <property type="entry name" value="WD40/YVTN_repeat-like_dom_sf"/>
</dbReference>
<evidence type="ECO:0008006" key="4">
    <source>
        <dbReference type="Google" id="ProtNLM"/>
    </source>
</evidence>
<dbReference type="InterPro" id="IPR037379">
    <property type="entry name" value="WDR74/Nsa1"/>
</dbReference>
<keyword evidence="3" id="KW-1185">Reference proteome</keyword>
<dbReference type="Gene3D" id="2.130.10.10">
    <property type="entry name" value="YVTN repeat-like/Quinoprotein amine dehydrogenase"/>
    <property type="match status" value="2"/>
</dbReference>
<dbReference type="InterPro" id="IPR001680">
    <property type="entry name" value="WD40_rpt"/>
</dbReference>
<organism evidence="2 3">
    <name type="scientific">Glossina austeni</name>
    <name type="common">Savannah tsetse fly</name>
    <dbReference type="NCBI Taxonomy" id="7395"/>
    <lineage>
        <taxon>Eukaryota</taxon>
        <taxon>Metazoa</taxon>
        <taxon>Ecdysozoa</taxon>
        <taxon>Arthropoda</taxon>
        <taxon>Hexapoda</taxon>
        <taxon>Insecta</taxon>
        <taxon>Pterygota</taxon>
        <taxon>Neoptera</taxon>
        <taxon>Endopterygota</taxon>
        <taxon>Diptera</taxon>
        <taxon>Brachycera</taxon>
        <taxon>Muscomorpha</taxon>
        <taxon>Hippoboscoidea</taxon>
        <taxon>Glossinidae</taxon>
        <taxon>Glossina</taxon>
    </lineage>
</organism>
<evidence type="ECO:0000313" key="3">
    <source>
        <dbReference type="Proteomes" id="UP000078200"/>
    </source>
</evidence>
<dbReference type="SMART" id="SM00320">
    <property type="entry name" value="WD40"/>
    <property type="match status" value="2"/>
</dbReference>
<dbReference type="STRING" id="7395.A0A1A9V1S9"/>
<dbReference type="SUPFAM" id="SSF50998">
    <property type="entry name" value="Quinoprotein alcohol dehydrogenase-like"/>
    <property type="match status" value="1"/>
</dbReference>
<evidence type="ECO:0000256" key="1">
    <source>
        <dbReference type="SAM" id="MobiDB-lite"/>
    </source>
</evidence>
<dbReference type="GO" id="GO:0042273">
    <property type="term" value="P:ribosomal large subunit biogenesis"/>
    <property type="evidence" value="ECO:0007669"/>
    <property type="project" value="InterPro"/>
</dbReference>
<sequence>MKWTTNNVKNPNYTENHEFYVGTQTGSLKKFSPTYKDDPFVQHNLHKLGDRDSSITTLTFTKDNESEILIGRAKATIQVHSLDTQSVVKSFELNGGAPIVGLAQYDGRYIVGMADGRIQRLLREGECAAVPEVNIIKAGDNIEHLRQCSLDRRLVASGGKGRQNNLKVFDLAVGKILFSSKNLPNDYLQLEVPVWDSDVGFIDSPQNLTTCSRLGYVRLYDVRKQRRPVQSFATDKQMSFTSLAAKDNYIYAGTTMGAMKAFDIRSLKNFVHTYKGFTGGICDVQLDSTGKYLLSGCLDRYVRVHHVDSCVLMYQCYTKSKITRVLIRDTQEILCDDVTTEECATDQTHESEVKLKKKINAPVDEEYEKMFESMQTICDGEDVDKGEVNDNESANQNVRTKDEKIITPKNSKRKLLQNKILHNKKRK</sequence>
<dbReference type="EnsemblMetazoa" id="GAUT023061-RA">
    <property type="protein sequence ID" value="GAUT023061-PA"/>
    <property type="gene ID" value="GAUT023061"/>
</dbReference>
<dbReference type="PANTHER" id="PTHR16038:SF4">
    <property type="entry name" value="WD REPEAT-CONTAINING PROTEIN 74"/>
    <property type="match status" value="1"/>
</dbReference>
<dbReference type="PANTHER" id="PTHR16038">
    <property type="entry name" value="NOP SEVEN ASSOCIATED PROTEIN 1"/>
    <property type="match status" value="1"/>
</dbReference>